<protein>
    <submittedName>
        <fullName evidence="1">Uncharacterized protein</fullName>
    </submittedName>
</protein>
<evidence type="ECO:0000313" key="2">
    <source>
        <dbReference type="Proteomes" id="UP000700732"/>
    </source>
</evidence>
<accession>A0ABR6W4S9</accession>
<name>A0ABR6W4S9_9BACT</name>
<keyword evidence="2" id="KW-1185">Reference proteome</keyword>
<dbReference type="Proteomes" id="UP000700732">
    <property type="component" value="Unassembled WGS sequence"/>
</dbReference>
<sequence>MIATNVLAQMIATNANLKPYHRAAAYTTFGAYAASVLALTF</sequence>
<comment type="caution">
    <text evidence="1">The sequence shown here is derived from an EMBL/GenBank/DDBJ whole genome shotgun (WGS) entry which is preliminary data.</text>
</comment>
<proteinExistence type="predicted"/>
<organism evidence="1 2">
    <name type="scientific">Spirosoma utsteinense</name>
    <dbReference type="NCBI Taxonomy" id="2585773"/>
    <lineage>
        <taxon>Bacteria</taxon>
        <taxon>Pseudomonadati</taxon>
        <taxon>Bacteroidota</taxon>
        <taxon>Cytophagia</taxon>
        <taxon>Cytophagales</taxon>
        <taxon>Cytophagaceae</taxon>
        <taxon>Spirosoma</taxon>
    </lineage>
</organism>
<gene>
    <name evidence="1" type="ORF">FH603_2115</name>
</gene>
<evidence type="ECO:0000313" key="1">
    <source>
        <dbReference type="EMBL" id="MBC3791609.1"/>
    </source>
</evidence>
<reference evidence="1 2" key="1">
    <citation type="submission" date="2019-06" db="EMBL/GenBank/DDBJ databases">
        <title>Spirosoma utsteinense sp. nov. isolated from Antarctic ice-free soils.</title>
        <authorList>
            <person name="Tahon G."/>
        </authorList>
    </citation>
    <scope>NUCLEOTIDE SEQUENCE [LARGE SCALE GENOMIC DNA]</scope>
    <source>
        <strain evidence="1 2">LMG 31447</strain>
    </source>
</reference>
<dbReference type="EMBL" id="VFIA01000010">
    <property type="protein sequence ID" value="MBC3791609.1"/>
    <property type="molecule type" value="Genomic_DNA"/>
</dbReference>